<dbReference type="RefSeq" id="WP_188406940.1">
    <property type="nucleotide sequence ID" value="NZ_BMGL01000013.1"/>
</dbReference>
<evidence type="ECO:0000313" key="6">
    <source>
        <dbReference type="Proteomes" id="UP000599688"/>
    </source>
</evidence>
<dbReference type="Gene3D" id="2.60.120.200">
    <property type="match status" value="1"/>
</dbReference>
<feature type="domain" description="Secretion system C-terminal sorting" evidence="4">
    <location>
        <begin position="208"/>
        <end position="266"/>
    </location>
</feature>
<evidence type="ECO:0000313" key="5">
    <source>
        <dbReference type="EMBL" id="GGE20760.1"/>
    </source>
</evidence>
<evidence type="ECO:0000259" key="3">
    <source>
        <dbReference type="Pfam" id="PF07675"/>
    </source>
</evidence>
<protein>
    <recommendedName>
        <fullName evidence="7">Por secretion system C-terminal sorting domain-containing protein</fullName>
    </recommendedName>
</protein>
<keyword evidence="1 2" id="KW-0732">Signal</keyword>
<evidence type="ECO:0000256" key="2">
    <source>
        <dbReference type="SAM" id="SignalP"/>
    </source>
</evidence>
<dbReference type="InterPro" id="IPR026444">
    <property type="entry name" value="Secre_tail"/>
</dbReference>
<dbReference type="EMBL" id="BMGL01000013">
    <property type="protein sequence ID" value="GGE20760.1"/>
    <property type="molecule type" value="Genomic_DNA"/>
</dbReference>
<feature type="domain" description="Cleaved adhesin" evidence="3">
    <location>
        <begin position="27"/>
        <end position="185"/>
    </location>
</feature>
<sequence length="272" mass="30140">MKKITFLLTMIFVVSLGYAQQSAFTDDFTDDTFPGWTFYDEDGDGNFWGDLNQIGDGEGGFITPPSLISRSWQGSPLTPDNWAVSPAIDLSSASGTITVDYITQVAAQAWDQETYSVYVTTTDDFTTIQAETPIFTTTLGNGAGGIPQETHTHDISSFAGESEVYITFRHFNTTDMDFIAIHELNVFAETLSNNEFVVENNFVHFIDNNKLNIQASTQFNQIQIFDISGKQIINNELNGATEAQIDINTLNTGVYIAEINTENGLYSFKFAK</sequence>
<organism evidence="5 6">
    <name type="scientific">Psychroflexus salis</name>
    <dbReference type="NCBI Taxonomy" id="1526574"/>
    <lineage>
        <taxon>Bacteria</taxon>
        <taxon>Pseudomonadati</taxon>
        <taxon>Bacteroidota</taxon>
        <taxon>Flavobacteriia</taxon>
        <taxon>Flavobacteriales</taxon>
        <taxon>Flavobacteriaceae</taxon>
        <taxon>Psychroflexus</taxon>
    </lineage>
</organism>
<accession>A0A917EB43</accession>
<dbReference type="AlphaFoldDB" id="A0A917EB43"/>
<proteinExistence type="predicted"/>
<dbReference type="NCBIfam" id="TIGR04183">
    <property type="entry name" value="Por_Secre_tail"/>
    <property type="match status" value="1"/>
</dbReference>
<gene>
    <name evidence="5" type="ORF">GCM10010831_22260</name>
</gene>
<dbReference type="InterPro" id="IPR011628">
    <property type="entry name" value="Cleaved_adhesin"/>
</dbReference>
<feature type="signal peptide" evidence="2">
    <location>
        <begin position="1"/>
        <end position="19"/>
    </location>
</feature>
<evidence type="ECO:0008006" key="7">
    <source>
        <dbReference type="Google" id="ProtNLM"/>
    </source>
</evidence>
<evidence type="ECO:0000259" key="4">
    <source>
        <dbReference type="Pfam" id="PF18962"/>
    </source>
</evidence>
<keyword evidence="6" id="KW-1185">Reference proteome</keyword>
<dbReference type="Pfam" id="PF07675">
    <property type="entry name" value="Cleaved_Adhesin"/>
    <property type="match status" value="1"/>
</dbReference>
<comment type="caution">
    <text evidence="5">The sequence shown here is derived from an EMBL/GenBank/DDBJ whole genome shotgun (WGS) entry which is preliminary data.</text>
</comment>
<evidence type="ECO:0000256" key="1">
    <source>
        <dbReference type="ARBA" id="ARBA00022729"/>
    </source>
</evidence>
<dbReference type="Pfam" id="PF18962">
    <property type="entry name" value="Por_Secre_tail"/>
    <property type="match status" value="1"/>
</dbReference>
<name>A0A917EB43_9FLAO</name>
<feature type="chain" id="PRO_5037724001" description="Por secretion system C-terminal sorting domain-containing protein" evidence="2">
    <location>
        <begin position="20"/>
        <end position="272"/>
    </location>
</feature>
<reference evidence="5 6" key="1">
    <citation type="journal article" date="2014" name="Int. J. Syst. Evol. Microbiol.">
        <title>Complete genome sequence of Corynebacterium casei LMG S-19264T (=DSM 44701T), isolated from a smear-ripened cheese.</title>
        <authorList>
            <consortium name="US DOE Joint Genome Institute (JGI-PGF)"/>
            <person name="Walter F."/>
            <person name="Albersmeier A."/>
            <person name="Kalinowski J."/>
            <person name="Ruckert C."/>
        </authorList>
    </citation>
    <scope>NUCLEOTIDE SEQUENCE [LARGE SCALE GENOMIC DNA]</scope>
    <source>
        <strain evidence="5 6">CGMCC 1.12925</strain>
    </source>
</reference>
<dbReference type="Proteomes" id="UP000599688">
    <property type="component" value="Unassembled WGS sequence"/>
</dbReference>